<reference evidence="4 5" key="1">
    <citation type="journal article" date="2021" name="Nat. Commun.">
        <title>Incipient diploidization of the medicinal plant Perilla within 10,000 years.</title>
        <authorList>
            <person name="Zhang Y."/>
            <person name="Shen Q."/>
            <person name="Leng L."/>
            <person name="Zhang D."/>
            <person name="Chen S."/>
            <person name="Shi Y."/>
            <person name="Ning Z."/>
            <person name="Chen S."/>
        </authorList>
    </citation>
    <scope>NUCLEOTIDE SEQUENCE [LARGE SCALE GENOMIC DNA]</scope>
    <source>
        <strain evidence="5">cv. PC099</strain>
    </source>
</reference>
<comment type="caution">
    <text evidence="4">The sequence shown here is derived from an EMBL/GenBank/DDBJ whole genome shotgun (WGS) entry which is preliminary data.</text>
</comment>
<dbReference type="GO" id="GO:0046983">
    <property type="term" value="F:protein dimerization activity"/>
    <property type="evidence" value="ECO:0007669"/>
    <property type="project" value="InterPro"/>
</dbReference>
<dbReference type="PANTHER" id="PTHR32166">
    <property type="entry name" value="OSJNBA0013A04.12 PROTEIN"/>
    <property type="match status" value="1"/>
</dbReference>
<sequence>MDKVQCIKCGKKISGGIYRIKEHIAQIKGNGSSCTKASKEDQEICRNAINEAKLKKKMKKDGGEELRSQVNIHNDPREEDIDVDQLKESFESMKSPRSLGPMDKFANPISPEACLSSGKSKLREQNIKNAFDKQRSATLDSWKLLVESVDQYGPGYVPLTIYDYTVPLLNKEIDRTKNLLKTHETEWRLNGCSIMIDGWSDRKRRSIMNLCVNSKLGTVFLSSKDFSDIAHTSEVIFEYVDQCIDEVGPDNVVQIVTDNASNNMGAAKLLKEKRPTIFWTSCAAHTIDLMLESIAKQSRFKKVIDQARALTAFLYAHHKVLAMMRSFTKKKDIVRPGVTQFASTFLTLQSINEKRLELKAMFGSHEWEECKFSKSVKGKSAYTTVVRLTFWSGVASCLEVFTPLIKVLRIADSDRKPSMGFVYGELVQAKEDIKIAEHSIPKNYEPIIEVIDARIKDRFDSPLHLTAHVLNHFYHYKNPLLHLEHDVTIGMIECMDILFPGDVDLQDKILNEEFPKYRDKESLFGKPVAVKGCSLNDARFDPASWWSNFGAITHNLQRLAMRILLLTSSSSGCERNWSAFEGVHTKKRNRLGIKLLNNLVFVQFNARLLSKQKREKDRSDVDTLLSNDSTTAQEWIVNDIVVFVVDDDDDDDVGGGMGGLGSRTPKYRTVRELYDENFESEDEEITENGDGDELDGDHFLGDV</sequence>
<evidence type="ECO:0000256" key="1">
    <source>
        <dbReference type="SAM" id="MobiDB-lite"/>
    </source>
</evidence>
<protein>
    <submittedName>
        <fullName evidence="4">Uncharacterized protein</fullName>
    </submittedName>
</protein>
<organism evidence="4 5">
    <name type="scientific">Perilla frutescens var. hirtella</name>
    <name type="common">Perilla citriodora</name>
    <name type="synonym">Perilla setoyensis</name>
    <dbReference type="NCBI Taxonomy" id="608512"/>
    <lineage>
        <taxon>Eukaryota</taxon>
        <taxon>Viridiplantae</taxon>
        <taxon>Streptophyta</taxon>
        <taxon>Embryophyta</taxon>
        <taxon>Tracheophyta</taxon>
        <taxon>Spermatophyta</taxon>
        <taxon>Magnoliopsida</taxon>
        <taxon>eudicotyledons</taxon>
        <taxon>Gunneridae</taxon>
        <taxon>Pentapetalae</taxon>
        <taxon>asterids</taxon>
        <taxon>lamiids</taxon>
        <taxon>Lamiales</taxon>
        <taxon>Lamiaceae</taxon>
        <taxon>Nepetoideae</taxon>
        <taxon>Elsholtzieae</taxon>
        <taxon>Perilla</taxon>
    </lineage>
</organism>
<dbReference type="PANTHER" id="PTHR32166:SF74">
    <property type="entry name" value="OS05G0256350 PROTEIN"/>
    <property type="match status" value="1"/>
</dbReference>
<dbReference type="InterPro" id="IPR008906">
    <property type="entry name" value="HATC_C_dom"/>
</dbReference>
<dbReference type="InterPro" id="IPR007021">
    <property type="entry name" value="DUF659"/>
</dbReference>
<dbReference type="Pfam" id="PF04937">
    <property type="entry name" value="DUF659"/>
    <property type="match status" value="1"/>
</dbReference>
<dbReference type="AlphaFoldDB" id="A0AAD4IR59"/>
<evidence type="ECO:0000313" key="4">
    <source>
        <dbReference type="EMBL" id="KAH6819814.1"/>
    </source>
</evidence>
<feature type="domain" description="DUF659" evidence="2">
    <location>
        <begin position="166"/>
        <end position="309"/>
    </location>
</feature>
<evidence type="ECO:0000313" key="5">
    <source>
        <dbReference type="Proteomes" id="UP001190926"/>
    </source>
</evidence>
<dbReference type="Proteomes" id="UP001190926">
    <property type="component" value="Unassembled WGS sequence"/>
</dbReference>
<dbReference type="InterPro" id="IPR012337">
    <property type="entry name" value="RNaseH-like_sf"/>
</dbReference>
<feature type="region of interest" description="Disordered" evidence="1">
    <location>
        <begin position="679"/>
        <end position="703"/>
    </location>
</feature>
<accession>A0AAD4IR59</accession>
<name>A0AAD4IR59_PERFH</name>
<proteinExistence type="predicted"/>
<evidence type="ECO:0000259" key="3">
    <source>
        <dbReference type="Pfam" id="PF05699"/>
    </source>
</evidence>
<dbReference type="SUPFAM" id="SSF53098">
    <property type="entry name" value="Ribonuclease H-like"/>
    <property type="match status" value="1"/>
</dbReference>
<gene>
    <name evidence="4" type="ORF">C2S53_007321</name>
</gene>
<feature type="compositionally biased region" description="Acidic residues" evidence="1">
    <location>
        <begin position="679"/>
        <end position="695"/>
    </location>
</feature>
<evidence type="ECO:0000259" key="2">
    <source>
        <dbReference type="Pfam" id="PF04937"/>
    </source>
</evidence>
<dbReference type="EMBL" id="SDAM02006928">
    <property type="protein sequence ID" value="KAH6819814.1"/>
    <property type="molecule type" value="Genomic_DNA"/>
</dbReference>
<keyword evidence="5" id="KW-1185">Reference proteome</keyword>
<dbReference type="Pfam" id="PF05699">
    <property type="entry name" value="Dimer_Tnp_hAT"/>
    <property type="match status" value="1"/>
</dbReference>
<feature type="domain" description="HAT C-terminal dimerisation" evidence="3">
    <location>
        <begin position="538"/>
        <end position="605"/>
    </location>
</feature>